<name>A0A0F9VBV4_9ZZZZ</name>
<accession>A0A0F9VBV4</accession>
<dbReference type="AlphaFoldDB" id="A0A0F9VBV4"/>
<organism evidence="1">
    <name type="scientific">marine sediment metagenome</name>
    <dbReference type="NCBI Taxonomy" id="412755"/>
    <lineage>
        <taxon>unclassified sequences</taxon>
        <taxon>metagenomes</taxon>
        <taxon>ecological metagenomes</taxon>
    </lineage>
</organism>
<evidence type="ECO:0000313" key="1">
    <source>
        <dbReference type="EMBL" id="KKN63263.1"/>
    </source>
</evidence>
<comment type="caution">
    <text evidence="1">The sequence shown here is derived from an EMBL/GenBank/DDBJ whole genome shotgun (WGS) entry which is preliminary data.</text>
</comment>
<gene>
    <name evidence="1" type="ORF">LCGC14_0503810</name>
</gene>
<proteinExistence type="predicted"/>
<sequence>MKVIKKSTSEKPAFYTTVRNHYKPTVNQIATTHARHVKDDKEIRSWFVEKKGRKNGVSLNKK</sequence>
<protein>
    <submittedName>
        <fullName evidence="1">Uncharacterized protein</fullName>
    </submittedName>
</protein>
<dbReference type="EMBL" id="LAZR01000596">
    <property type="protein sequence ID" value="KKN63263.1"/>
    <property type="molecule type" value="Genomic_DNA"/>
</dbReference>
<reference evidence="1" key="1">
    <citation type="journal article" date="2015" name="Nature">
        <title>Complex archaea that bridge the gap between prokaryotes and eukaryotes.</title>
        <authorList>
            <person name="Spang A."/>
            <person name="Saw J.H."/>
            <person name="Jorgensen S.L."/>
            <person name="Zaremba-Niedzwiedzka K."/>
            <person name="Martijn J."/>
            <person name="Lind A.E."/>
            <person name="van Eijk R."/>
            <person name="Schleper C."/>
            <person name="Guy L."/>
            <person name="Ettema T.J."/>
        </authorList>
    </citation>
    <scope>NUCLEOTIDE SEQUENCE</scope>
</reference>